<accession>A8MDH0</accession>
<dbReference type="KEGG" id="cma:Cmaq_0995"/>
<gene>
    <name evidence="1" type="ordered locus">Cmaq_0995</name>
</gene>
<proteinExistence type="predicted"/>
<dbReference type="OrthoDB" id="25947at2157"/>
<dbReference type="eggNOG" id="arCOG05570">
    <property type="taxonomic scope" value="Archaea"/>
</dbReference>
<keyword evidence="2" id="KW-1185">Reference proteome</keyword>
<dbReference type="RefSeq" id="WP_012186045.1">
    <property type="nucleotide sequence ID" value="NC_009954.1"/>
</dbReference>
<name>A8MDH0_CALMQ</name>
<dbReference type="GeneID" id="5710467"/>
<dbReference type="InterPro" id="IPR027417">
    <property type="entry name" value="P-loop_NTPase"/>
</dbReference>
<protein>
    <submittedName>
        <fullName evidence="1">Uncharacterized protein</fullName>
    </submittedName>
</protein>
<organism evidence="1 2">
    <name type="scientific">Caldivirga maquilingensis (strain ATCC 700844 / DSM 13496 / JCM 10307 / IC-167)</name>
    <dbReference type="NCBI Taxonomy" id="397948"/>
    <lineage>
        <taxon>Archaea</taxon>
        <taxon>Thermoproteota</taxon>
        <taxon>Thermoprotei</taxon>
        <taxon>Thermoproteales</taxon>
        <taxon>Thermoproteaceae</taxon>
        <taxon>Caldivirga</taxon>
    </lineage>
</organism>
<dbReference type="Proteomes" id="UP000001137">
    <property type="component" value="Chromosome"/>
</dbReference>
<reference evidence="1 2" key="1">
    <citation type="submission" date="2007-10" db="EMBL/GenBank/DDBJ databases">
        <title>Complete sequence of Caldivirga maquilingensis IC-167.</title>
        <authorList>
            <consortium name="US DOE Joint Genome Institute"/>
            <person name="Copeland A."/>
            <person name="Lucas S."/>
            <person name="Lapidus A."/>
            <person name="Barry K."/>
            <person name="Glavina del Rio T."/>
            <person name="Dalin E."/>
            <person name="Tice H."/>
            <person name="Pitluck S."/>
            <person name="Saunders E."/>
            <person name="Brettin T."/>
            <person name="Bruce D."/>
            <person name="Detter J.C."/>
            <person name="Han C."/>
            <person name="Schmutz J."/>
            <person name="Larimer F."/>
            <person name="Land M."/>
            <person name="Hauser L."/>
            <person name="Kyrpides N."/>
            <person name="Ivanova N."/>
            <person name="Biddle J.F."/>
            <person name="Zhang Z."/>
            <person name="Fitz-Gibbon S.T."/>
            <person name="Lowe T.M."/>
            <person name="Saltikov C."/>
            <person name="House C.H."/>
            <person name="Richardson P."/>
        </authorList>
    </citation>
    <scope>NUCLEOTIDE SEQUENCE [LARGE SCALE GENOMIC DNA]</scope>
    <source>
        <strain evidence="2">ATCC 700844 / DSM 13496 / JCM 10307 / IC-167</strain>
    </source>
</reference>
<sequence length="345" mass="38090">MIVSLSVEEEGGVSATINLMPVTLITGAPGSGKSRLINILWNTFSNMGVNAKSKINWLGKVSIMVRVRINDESAGKVTGLELKDPEAHLEYVIEYNGKSLRQIIKTSDKALLVLEADDSRSMITHPIEAPVADAWSLISEDALRVPEGEASVLISSNEDALESSRVLMGLIRGELMNHRVHMLGPYFEYDGKEQSLSHVDNIGRNGDGVIRALAEIFMNPRFDSDVGLLRKAMAKLGYRSLRVGLFNGNVALGFRDSKGNYRIGAPLPCHLRTILAVSTQVMLMNRGDILLVDNLDYCMSNETWDVLMSLLAELAKDKYIIAEVHNYELVRRINLSNVVYSVVST</sequence>
<dbReference type="SUPFAM" id="SSF52540">
    <property type="entry name" value="P-loop containing nucleoside triphosphate hydrolases"/>
    <property type="match status" value="1"/>
</dbReference>
<dbReference type="EMBL" id="CP000852">
    <property type="protein sequence ID" value="ABW01826.1"/>
    <property type="molecule type" value="Genomic_DNA"/>
</dbReference>
<evidence type="ECO:0000313" key="1">
    <source>
        <dbReference type="EMBL" id="ABW01826.1"/>
    </source>
</evidence>
<dbReference type="AlphaFoldDB" id="A8MDH0"/>
<dbReference type="HOGENOM" id="CLU_803159_0_0_2"/>
<evidence type="ECO:0000313" key="2">
    <source>
        <dbReference type="Proteomes" id="UP000001137"/>
    </source>
</evidence>